<proteinExistence type="predicted"/>
<reference evidence="3" key="1">
    <citation type="submission" date="2022-08" db="EMBL/GenBank/DDBJ databases">
        <title>Genome analysis of Corynebacteriales strain.</title>
        <authorList>
            <person name="Lee S.D."/>
        </authorList>
    </citation>
    <scope>NUCLEOTIDE SEQUENCE</scope>
    <source>
        <strain evidence="3">D3-21</strain>
    </source>
</reference>
<evidence type="ECO:0000259" key="2">
    <source>
        <dbReference type="Pfam" id="PF20434"/>
    </source>
</evidence>
<name>A0A9X4RF55_9ACTN</name>
<dbReference type="EMBL" id="JANRHA010000015">
    <property type="protein sequence ID" value="MDG3016610.1"/>
    <property type="molecule type" value="Genomic_DNA"/>
</dbReference>
<gene>
    <name evidence="3" type="ORF">NVS88_18800</name>
</gene>
<keyword evidence="1 3" id="KW-0378">Hydrolase</keyword>
<organism evidence="3 4">
    <name type="scientific">Speluncibacter jeojiensis</name>
    <dbReference type="NCBI Taxonomy" id="2710754"/>
    <lineage>
        <taxon>Bacteria</taxon>
        <taxon>Bacillati</taxon>
        <taxon>Actinomycetota</taxon>
        <taxon>Actinomycetes</taxon>
        <taxon>Mycobacteriales</taxon>
        <taxon>Speluncibacteraceae</taxon>
        <taxon>Speluncibacter</taxon>
    </lineage>
</organism>
<feature type="domain" description="BD-FAE-like" evidence="2">
    <location>
        <begin position="152"/>
        <end position="357"/>
    </location>
</feature>
<sequence>MTDRYLLRQTAMLGLAANAIRPLPGMPLSPVSFFSGWLTSELAPQLLGVLAVDNAVHLARHGLRRRGDKAGLTIGALAGAGLAASIAAGRGTHQELTRALEEAIGPDAAAGDGPLDSTVPWRKLAMPFRMRNADVVRERNIAYTPTGRRGRLDVYHHRDTGERRPILLQIHGGGWVIGNKDQQGIPLMLEMASRGWVCAAVNYPLSPRAHWPDHLIAIKRAVAWLREHAVDYGADPDFIAVTGGSAGGHLAAMLALTANDPGLQPGFADTDTSIQACVPHYGVYDFAGETGIKAVRQRVESPLSAIVLGRNAQFPRDYLAASPMAHLRADAPPFFVLHGENDSLVPVAEAREFVARLREVSRNPVAYAELHGAQHAFDVFPSLRSVQAVQAVARFLEWSRTTVDNEGATVAAGAGQEGMGLA</sequence>
<dbReference type="PANTHER" id="PTHR48081:SF33">
    <property type="entry name" value="KYNURENINE FORMAMIDASE"/>
    <property type="match status" value="1"/>
</dbReference>
<dbReference type="Proteomes" id="UP001152755">
    <property type="component" value="Unassembled WGS sequence"/>
</dbReference>
<dbReference type="RefSeq" id="WP_332520586.1">
    <property type="nucleotide sequence ID" value="NZ_JANRHA010000015.1"/>
</dbReference>
<evidence type="ECO:0000313" key="3">
    <source>
        <dbReference type="EMBL" id="MDG3016610.1"/>
    </source>
</evidence>
<dbReference type="SUPFAM" id="SSF53474">
    <property type="entry name" value="alpha/beta-Hydrolases"/>
    <property type="match status" value="1"/>
</dbReference>
<dbReference type="Gene3D" id="3.40.50.1820">
    <property type="entry name" value="alpha/beta hydrolase"/>
    <property type="match status" value="1"/>
</dbReference>
<evidence type="ECO:0000313" key="4">
    <source>
        <dbReference type="Proteomes" id="UP001152755"/>
    </source>
</evidence>
<dbReference type="Pfam" id="PF20434">
    <property type="entry name" value="BD-FAE"/>
    <property type="match status" value="1"/>
</dbReference>
<dbReference type="AlphaFoldDB" id="A0A9X4RF55"/>
<evidence type="ECO:0000256" key="1">
    <source>
        <dbReference type="ARBA" id="ARBA00022801"/>
    </source>
</evidence>
<dbReference type="PANTHER" id="PTHR48081">
    <property type="entry name" value="AB HYDROLASE SUPERFAMILY PROTEIN C4A8.06C"/>
    <property type="match status" value="1"/>
</dbReference>
<dbReference type="InterPro" id="IPR029058">
    <property type="entry name" value="AB_hydrolase_fold"/>
</dbReference>
<dbReference type="GO" id="GO:0016787">
    <property type="term" value="F:hydrolase activity"/>
    <property type="evidence" value="ECO:0007669"/>
    <property type="project" value="UniProtKB-KW"/>
</dbReference>
<keyword evidence="4" id="KW-1185">Reference proteome</keyword>
<dbReference type="InterPro" id="IPR049492">
    <property type="entry name" value="BD-FAE-like_dom"/>
</dbReference>
<dbReference type="InterPro" id="IPR050300">
    <property type="entry name" value="GDXG_lipolytic_enzyme"/>
</dbReference>
<accession>A0A9X4RF55</accession>
<protein>
    <submittedName>
        <fullName evidence="3">Alpha/beta hydrolase</fullName>
    </submittedName>
</protein>
<comment type="caution">
    <text evidence="3">The sequence shown here is derived from an EMBL/GenBank/DDBJ whole genome shotgun (WGS) entry which is preliminary data.</text>
</comment>